<protein>
    <submittedName>
        <fullName evidence="2">Uncharacterized protein</fullName>
    </submittedName>
</protein>
<proteinExistence type="predicted"/>
<evidence type="ECO:0000313" key="3">
    <source>
        <dbReference type="Proteomes" id="UP001334248"/>
    </source>
</evidence>
<dbReference type="RefSeq" id="XP_064727024.1">
    <property type="nucleotide sequence ID" value="XM_064877522.1"/>
</dbReference>
<evidence type="ECO:0000256" key="1">
    <source>
        <dbReference type="SAM" id="MobiDB-lite"/>
    </source>
</evidence>
<gene>
    <name evidence="2" type="ORF">PMZ80_009126</name>
</gene>
<name>A0ABR0RFM6_9EURO</name>
<reference evidence="2 3" key="1">
    <citation type="journal article" date="2023" name="Res Sq">
        <title>Genomic and morphological characterization of Knufia obscura isolated from the Mars 2020 spacecraft assembly facility.</title>
        <authorList>
            <person name="Chander A.M."/>
            <person name="Teixeira M.M."/>
            <person name="Singh N.K."/>
            <person name="Williams M.P."/>
            <person name="Parker C.W."/>
            <person name="Leo P."/>
            <person name="Stajich J.E."/>
            <person name="Torok T."/>
            <person name="Tighe S."/>
            <person name="Mason C.E."/>
            <person name="Venkateswaran K."/>
        </authorList>
    </citation>
    <scope>NUCLEOTIDE SEQUENCE [LARGE SCALE GENOMIC DNA]</scope>
    <source>
        <strain evidence="2 3">CCFEE 5817</strain>
    </source>
</reference>
<accession>A0ABR0RFM6</accession>
<dbReference type="EMBL" id="JAVHJV010000012">
    <property type="protein sequence ID" value="KAK5938934.1"/>
    <property type="molecule type" value="Genomic_DNA"/>
</dbReference>
<comment type="caution">
    <text evidence="2">The sequence shown here is derived from an EMBL/GenBank/DDBJ whole genome shotgun (WGS) entry which is preliminary data.</text>
</comment>
<keyword evidence="3" id="KW-1185">Reference proteome</keyword>
<evidence type="ECO:0000313" key="2">
    <source>
        <dbReference type="EMBL" id="KAK5938934.1"/>
    </source>
</evidence>
<feature type="compositionally biased region" description="Polar residues" evidence="1">
    <location>
        <begin position="44"/>
        <end position="53"/>
    </location>
</feature>
<sequence>MSTTTMPALPTSDLRSTSKAYKRSKTQTTKWSRGTRASPGKTCPHTSNNTTSCPDCAARPARNFSAHYFARAERANIHSNNTAHRQGNIAKKVLQNDLHEVAGNGSDTNSSGDEEVVGVNEATVVPAMREQEIMYSYDSRGPSDGADVLSNAVMQAVKRYENKQVEQLVKNEYDLVMDGKDDELEQDYAGDAEDDFELVGYGDLH</sequence>
<dbReference type="Proteomes" id="UP001334248">
    <property type="component" value="Unassembled WGS sequence"/>
</dbReference>
<organism evidence="2 3">
    <name type="scientific">Knufia obscura</name>
    <dbReference type="NCBI Taxonomy" id="1635080"/>
    <lineage>
        <taxon>Eukaryota</taxon>
        <taxon>Fungi</taxon>
        <taxon>Dikarya</taxon>
        <taxon>Ascomycota</taxon>
        <taxon>Pezizomycotina</taxon>
        <taxon>Eurotiomycetes</taxon>
        <taxon>Chaetothyriomycetidae</taxon>
        <taxon>Chaetothyriales</taxon>
        <taxon>Trichomeriaceae</taxon>
        <taxon>Knufia</taxon>
    </lineage>
</organism>
<feature type="region of interest" description="Disordered" evidence="1">
    <location>
        <begin position="1"/>
        <end position="53"/>
    </location>
</feature>
<dbReference type="GeneID" id="90002575"/>